<dbReference type="PANTHER" id="PTHR24241:SF76">
    <property type="entry name" value="NEUROPEPTIDE SIFAMIDE RECEPTOR"/>
    <property type="match status" value="1"/>
</dbReference>
<comment type="subcellular location">
    <subcellularLocation>
        <location evidence="1">Cell membrane</location>
        <topology evidence="1">Multi-pass membrane protein</topology>
    </subcellularLocation>
</comment>
<dbReference type="Gene3D" id="1.20.1070.10">
    <property type="entry name" value="Rhodopsin 7-helix transmembrane proteins"/>
    <property type="match status" value="1"/>
</dbReference>
<proteinExistence type="predicted"/>
<evidence type="ECO:0000256" key="1">
    <source>
        <dbReference type="ARBA" id="ARBA00004651"/>
    </source>
</evidence>
<evidence type="ECO:0000256" key="5">
    <source>
        <dbReference type="ARBA" id="ARBA00023136"/>
    </source>
</evidence>
<keyword evidence="10" id="KW-1185">Reference proteome</keyword>
<dbReference type="PRINTS" id="PR00237">
    <property type="entry name" value="GPCRRHODOPSN"/>
</dbReference>
<dbReference type="InterPro" id="IPR000276">
    <property type="entry name" value="GPCR_Rhodpsn"/>
</dbReference>
<keyword evidence="3 7" id="KW-0812">Transmembrane</keyword>
<feature type="domain" description="G-protein coupled receptors family 1 profile" evidence="8">
    <location>
        <begin position="43"/>
        <end position="253"/>
    </location>
</feature>
<reference evidence="9" key="1">
    <citation type="submission" date="2023-01" db="EMBL/GenBank/DDBJ databases">
        <title>Genome assembly of the deep-sea coral Lophelia pertusa.</title>
        <authorList>
            <person name="Herrera S."/>
            <person name="Cordes E."/>
        </authorList>
    </citation>
    <scope>NUCLEOTIDE SEQUENCE</scope>
    <source>
        <strain evidence="9">USNM1676648</strain>
        <tissue evidence="9">Polyp</tissue>
    </source>
</reference>
<evidence type="ECO:0000256" key="4">
    <source>
        <dbReference type="ARBA" id="ARBA00022989"/>
    </source>
</evidence>
<dbReference type="AlphaFoldDB" id="A0A9X0A3X7"/>
<dbReference type="InterPro" id="IPR017452">
    <property type="entry name" value="GPCR_Rhodpsn_7TM"/>
</dbReference>
<keyword evidence="6 9" id="KW-0675">Receptor</keyword>
<evidence type="ECO:0000256" key="7">
    <source>
        <dbReference type="SAM" id="Phobius"/>
    </source>
</evidence>
<dbReference type="Pfam" id="PF00001">
    <property type="entry name" value="7tm_1"/>
    <property type="match status" value="1"/>
</dbReference>
<dbReference type="PROSITE" id="PS50262">
    <property type="entry name" value="G_PROTEIN_RECEP_F1_2"/>
    <property type="match status" value="1"/>
</dbReference>
<feature type="transmembrane region" description="Helical" evidence="7">
    <location>
        <begin position="66"/>
        <end position="87"/>
    </location>
</feature>
<feature type="transmembrane region" description="Helical" evidence="7">
    <location>
        <begin position="107"/>
        <end position="135"/>
    </location>
</feature>
<accession>A0A9X0A3X7</accession>
<evidence type="ECO:0000256" key="3">
    <source>
        <dbReference type="ARBA" id="ARBA00022692"/>
    </source>
</evidence>
<comment type="caution">
    <text evidence="9">The sequence shown here is derived from an EMBL/GenBank/DDBJ whole genome shotgun (WGS) entry which is preliminary data.</text>
</comment>
<dbReference type="PANTHER" id="PTHR24241">
    <property type="entry name" value="NEUROPEPTIDE RECEPTOR-RELATED G-PROTEIN COUPLED RECEPTOR"/>
    <property type="match status" value="1"/>
</dbReference>
<dbReference type="GO" id="GO:0032870">
    <property type="term" value="P:cellular response to hormone stimulus"/>
    <property type="evidence" value="ECO:0007669"/>
    <property type="project" value="TreeGrafter"/>
</dbReference>
<evidence type="ECO:0000259" key="8">
    <source>
        <dbReference type="PROSITE" id="PS50262"/>
    </source>
</evidence>
<protein>
    <submittedName>
        <fullName evidence="9">Galanin receptor type 1</fullName>
    </submittedName>
</protein>
<keyword evidence="5 7" id="KW-0472">Membrane</keyword>
<evidence type="ECO:0000313" key="10">
    <source>
        <dbReference type="Proteomes" id="UP001163046"/>
    </source>
</evidence>
<dbReference type="GO" id="GO:0004930">
    <property type="term" value="F:G protein-coupled receptor activity"/>
    <property type="evidence" value="ECO:0007669"/>
    <property type="project" value="InterPro"/>
</dbReference>
<dbReference type="OrthoDB" id="10021141at2759"/>
<dbReference type="GO" id="GO:0042277">
    <property type="term" value="F:peptide binding"/>
    <property type="evidence" value="ECO:0007669"/>
    <property type="project" value="TreeGrafter"/>
</dbReference>
<organism evidence="9 10">
    <name type="scientific">Desmophyllum pertusum</name>
    <dbReference type="NCBI Taxonomy" id="174260"/>
    <lineage>
        <taxon>Eukaryota</taxon>
        <taxon>Metazoa</taxon>
        <taxon>Cnidaria</taxon>
        <taxon>Anthozoa</taxon>
        <taxon>Hexacorallia</taxon>
        <taxon>Scleractinia</taxon>
        <taxon>Caryophylliina</taxon>
        <taxon>Caryophylliidae</taxon>
        <taxon>Desmophyllum</taxon>
    </lineage>
</organism>
<feature type="transmembrane region" description="Helical" evidence="7">
    <location>
        <begin position="203"/>
        <end position="224"/>
    </location>
</feature>
<dbReference type="Proteomes" id="UP001163046">
    <property type="component" value="Unassembled WGS sequence"/>
</dbReference>
<sequence>MNRANNTSTFYHSADGLQYNNTDNGTCTVIDFFAITVSFTTIYSVLMIASLVGNSLLIFASLKSKITMNVIIANIAASDLLFSIVHFPREIVVYIKGSTVFLVHGWIGSLLCKICSFLTDTTIAVSTLSLVLITVDRLVAAVFPRMFVRITVKKRRFFILGTWILAMAIHSPYFYTFRLDVRNGETLCISNWEPAFDHESTHIRYYTALLVTVLIVPLVTVCILQNYNLGETEKRQNGAFSFFRGPSTTKEKD</sequence>
<keyword evidence="4 7" id="KW-1133">Transmembrane helix</keyword>
<keyword evidence="2" id="KW-1003">Cell membrane</keyword>
<feature type="transmembrane region" description="Helical" evidence="7">
    <location>
        <begin position="32"/>
        <end position="59"/>
    </location>
</feature>
<dbReference type="EMBL" id="MU825399">
    <property type="protein sequence ID" value="KAJ7392957.1"/>
    <property type="molecule type" value="Genomic_DNA"/>
</dbReference>
<dbReference type="GO" id="GO:0005886">
    <property type="term" value="C:plasma membrane"/>
    <property type="evidence" value="ECO:0007669"/>
    <property type="project" value="UniProtKB-SubCell"/>
</dbReference>
<evidence type="ECO:0000256" key="2">
    <source>
        <dbReference type="ARBA" id="ARBA00022475"/>
    </source>
</evidence>
<evidence type="ECO:0000256" key="6">
    <source>
        <dbReference type="ARBA" id="ARBA00023170"/>
    </source>
</evidence>
<gene>
    <name evidence="9" type="primary">GALR1_1</name>
    <name evidence="9" type="ORF">OS493_008198</name>
</gene>
<name>A0A9X0A3X7_9CNID</name>
<evidence type="ECO:0000313" key="9">
    <source>
        <dbReference type="EMBL" id="KAJ7392957.1"/>
    </source>
</evidence>
<feature type="transmembrane region" description="Helical" evidence="7">
    <location>
        <begin position="156"/>
        <end position="175"/>
    </location>
</feature>
<dbReference type="SUPFAM" id="SSF81321">
    <property type="entry name" value="Family A G protein-coupled receptor-like"/>
    <property type="match status" value="1"/>
</dbReference>
<dbReference type="CDD" id="cd00637">
    <property type="entry name" value="7tm_classA_rhodopsin-like"/>
    <property type="match status" value="1"/>
</dbReference>